<gene>
    <name evidence="3" type="primary">101897557</name>
    <name evidence="5" type="synonym">LOC101897557</name>
</gene>
<dbReference type="OrthoDB" id="7882602at2759"/>
<dbReference type="AlphaFoldDB" id="A0A1I8MI10"/>
<evidence type="ECO:0000256" key="1">
    <source>
        <dbReference type="SAM" id="MobiDB-lite"/>
    </source>
</evidence>
<dbReference type="eggNOG" id="ENOG502T9GX">
    <property type="taxonomic scope" value="Eukaryota"/>
</dbReference>
<evidence type="ECO:0000313" key="3">
    <source>
        <dbReference type="EnsemblMetazoa" id="MDOA005100-PA"/>
    </source>
</evidence>
<feature type="region of interest" description="Disordered" evidence="1">
    <location>
        <begin position="62"/>
        <end position="86"/>
    </location>
</feature>
<sequence>MDLMPSISYLLLLLVVIISTLSRVSAIPARPRSGLLDSLKTGYYYIDDGVITAISPDTLITIARDSSRPPPGKRRQDTDVSADGQSANSVKFKPVVRYKQTKTKRKKLFVPNFFG</sequence>
<reference evidence="3" key="1">
    <citation type="submission" date="2020-05" db="UniProtKB">
        <authorList>
            <consortium name="EnsemblMetazoa"/>
        </authorList>
    </citation>
    <scope>IDENTIFICATION</scope>
    <source>
        <strain evidence="3">Aabys</strain>
    </source>
</reference>
<accession>A0A1I8MI10</accession>
<feature type="chain" id="PRO_5044560397" evidence="2">
    <location>
        <begin position="27"/>
        <end position="115"/>
    </location>
</feature>
<reference evidence="5" key="2">
    <citation type="submission" date="2025-04" db="UniProtKB">
        <authorList>
            <consortium name="RefSeq"/>
        </authorList>
    </citation>
    <scope>IDENTIFICATION</scope>
    <source>
        <strain evidence="5">Aabys</strain>
    </source>
</reference>
<proteinExistence type="predicted"/>
<keyword evidence="4" id="KW-1185">Reference proteome</keyword>
<evidence type="ECO:0000313" key="4">
    <source>
        <dbReference type="Proteomes" id="UP001652621"/>
    </source>
</evidence>
<dbReference type="RefSeq" id="XP_005177752.1">
    <property type="nucleotide sequence ID" value="XM_005177695.3"/>
</dbReference>
<evidence type="ECO:0000256" key="2">
    <source>
        <dbReference type="SAM" id="SignalP"/>
    </source>
</evidence>
<dbReference type="GeneID" id="101897557"/>
<evidence type="ECO:0000313" key="5">
    <source>
        <dbReference type="RefSeq" id="XP_005177752.1"/>
    </source>
</evidence>
<keyword evidence="2" id="KW-0732">Signal</keyword>
<organism evidence="3">
    <name type="scientific">Musca domestica</name>
    <name type="common">House fly</name>
    <dbReference type="NCBI Taxonomy" id="7370"/>
    <lineage>
        <taxon>Eukaryota</taxon>
        <taxon>Metazoa</taxon>
        <taxon>Ecdysozoa</taxon>
        <taxon>Arthropoda</taxon>
        <taxon>Hexapoda</taxon>
        <taxon>Insecta</taxon>
        <taxon>Pterygota</taxon>
        <taxon>Neoptera</taxon>
        <taxon>Endopterygota</taxon>
        <taxon>Diptera</taxon>
        <taxon>Brachycera</taxon>
        <taxon>Muscomorpha</taxon>
        <taxon>Muscoidea</taxon>
        <taxon>Muscidae</taxon>
        <taxon>Musca</taxon>
    </lineage>
</organism>
<dbReference type="KEGG" id="mde:101897557"/>
<feature type="signal peptide" evidence="2">
    <location>
        <begin position="1"/>
        <end position="26"/>
    </location>
</feature>
<name>A0A1I8MI10_MUSDO</name>
<dbReference type="VEuPathDB" id="VectorBase:MDOA005100"/>
<protein>
    <submittedName>
        <fullName evidence="5">Uncharacterized protein LOC101897557</fullName>
    </submittedName>
</protein>
<dbReference type="Proteomes" id="UP001652621">
    <property type="component" value="Unplaced"/>
</dbReference>
<dbReference type="VEuPathDB" id="VectorBase:MDOMA2_017469"/>
<dbReference type="EnsemblMetazoa" id="MDOA005100-RA">
    <property type="protein sequence ID" value="MDOA005100-PA"/>
    <property type="gene ID" value="MDOA005100"/>
</dbReference>